<feature type="binding site" evidence="12">
    <location>
        <position position="290"/>
    </location>
    <ligand>
        <name>K(+)</name>
        <dbReference type="ChEBI" id="CHEBI:29103"/>
    </ligand>
</feature>
<keyword evidence="6 12" id="KW-0547">Nucleotide-binding</keyword>
<dbReference type="InterPro" id="IPR011611">
    <property type="entry name" value="PfkB_dom"/>
</dbReference>
<dbReference type="KEGG" id="ols:Olsu_1409"/>
<dbReference type="OrthoDB" id="9775849at2"/>
<evidence type="ECO:0000256" key="5">
    <source>
        <dbReference type="ARBA" id="ARBA00022723"/>
    </source>
</evidence>
<feature type="binding site" evidence="12">
    <location>
        <position position="249"/>
    </location>
    <ligand>
        <name>K(+)</name>
        <dbReference type="ChEBI" id="CHEBI:29103"/>
    </ligand>
</feature>
<comment type="similarity">
    <text evidence="1">Belongs to the carbohydrate kinase pfkB family.</text>
</comment>
<comment type="activity regulation">
    <text evidence="12">Activated by a monovalent cation that binds near, but not in, the active site. The most likely occupant of the site in vivo is potassium. Ion binding induces a conformational change that may alter substrate affinity.</text>
</comment>
<evidence type="ECO:0000259" key="13">
    <source>
        <dbReference type="Pfam" id="PF00294"/>
    </source>
</evidence>
<dbReference type="Gene3D" id="3.40.1190.20">
    <property type="match status" value="1"/>
</dbReference>
<dbReference type="eggNOG" id="COG0524">
    <property type="taxonomic scope" value="Bacteria"/>
</dbReference>
<comment type="subcellular location">
    <subcellularLocation>
        <location evidence="12">Cytoplasm</location>
    </subcellularLocation>
</comment>
<dbReference type="RefSeq" id="WP_013252264.1">
    <property type="nucleotide sequence ID" value="NC_014363.1"/>
</dbReference>
<dbReference type="PROSITE" id="PS00583">
    <property type="entry name" value="PFKB_KINASES_1"/>
    <property type="match status" value="1"/>
</dbReference>
<dbReference type="GO" id="GO:0046872">
    <property type="term" value="F:metal ion binding"/>
    <property type="evidence" value="ECO:0007669"/>
    <property type="project" value="UniProtKB-KW"/>
</dbReference>
<dbReference type="CDD" id="cd01174">
    <property type="entry name" value="ribokinase"/>
    <property type="match status" value="1"/>
</dbReference>
<dbReference type="InterPro" id="IPR029056">
    <property type="entry name" value="Ribokinase-like"/>
</dbReference>
<proteinExistence type="inferred from homology"/>
<comment type="caution">
    <text evidence="12">Lacks conserved residue(s) required for the propagation of feature annotation.</text>
</comment>
<keyword evidence="5 12" id="KW-0479">Metal-binding</keyword>
<name>E1QWK9_OLSUV</name>
<evidence type="ECO:0000256" key="6">
    <source>
        <dbReference type="ARBA" id="ARBA00022741"/>
    </source>
</evidence>
<dbReference type="PRINTS" id="PR00990">
    <property type="entry name" value="RIBOKINASE"/>
</dbReference>
<feature type="binding site" evidence="12">
    <location>
        <begin position="42"/>
        <end position="46"/>
    </location>
    <ligand>
        <name>substrate</name>
    </ligand>
</feature>
<evidence type="ECO:0000256" key="8">
    <source>
        <dbReference type="ARBA" id="ARBA00022840"/>
    </source>
</evidence>
<keyword evidence="12" id="KW-0963">Cytoplasm</keyword>
<feature type="binding site" evidence="12">
    <location>
        <begin position="221"/>
        <end position="226"/>
    </location>
    <ligand>
        <name>ATP</name>
        <dbReference type="ChEBI" id="CHEBI:30616"/>
    </ligand>
</feature>
<keyword evidence="7 12" id="KW-0418">Kinase</keyword>
<comment type="cofactor">
    <cofactor evidence="12">
        <name>Mg(2+)</name>
        <dbReference type="ChEBI" id="CHEBI:18420"/>
    </cofactor>
    <text evidence="12">Requires a divalent cation, most likely magnesium in vivo, as an electrophilic catalyst to aid phosphoryl group transfer. It is the chelate of the metal and the nucleotide that is the actual substrate.</text>
</comment>
<keyword evidence="11 12" id="KW-0119">Carbohydrate metabolism</keyword>
<gene>
    <name evidence="12" type="primary">rbsK</name>
    <name evidence="14" type="ordered locus">Olsu_1409</name>
</gene>
<evidence type="ECO:0000256" key="2">
    <source>
        <dbReference type="ARBA" id="ARBA00012035"/>
    </source>
</evidence>
<dbReference type="GO" id="GO:0019303">
    <property type="term" value="P:D-ribose catabolic process"/>
    <property type="evidence" value="ECO:0007669"/>
    <property type="project" value="UniProtKB-UniRule"/>
</dbReference>
<dbReference type="HOGENOM" id="CLU_027634_2_0_11"/>
<organism evidence="14 15">
    <name type="scientific">Olsenella uli (strain ATCC 49627 / DSM 7084 / CCUG 31166 / CIP 109912 / JCM 12494 / LMG 11480 / NCIMB 702895 / VPI D76D-27C)</name>
    <name type="common">Lactobacillus uli</name>
    <dbReference type="NCBI Taxonomy" id="633147"/>
    <lineage>
        <taxon>Bacteria</taxon>
        <taxon>Bacillati</taxon>
        <taxon>Actinomycetota</taxon>
        <taxon>Coriobacteriia</taxon>
        <taxon>Coriobacteriales</taxon>
        <taxon>Atopobiaceae</taxon>
        <taxon>Olsenella</taxon>
    </lineage>
</organism>
<dbReference type="GeneID" id="78512808"/>
<dbReference type="InterPro" id="IPR002173">
    <property type="entry name" value="Carboh/pur_kinase_PfkB_CS"/>
</dbReference>
<feature type="domain" description="Carbohydrate kinase PfkB" evidence="13">
    <location>
        <begin position="41"/>
        <end position="293"/>
    </location>
</feature>
<dbReference type="PATRIC" id="fig|633147.7.peg.114"/>
<dbReference type="SUPFAM" id="SSF53613">
    <property type="entry name" value="Ribokinase-like"/>
    <property type="match status" value="1"/>
</dbReference>
<keyword evidence="9 12" id="KW-0460">Magnesium</keyword>
<evidence type="ECO:0000256" key="9">
    <source>
        <dbReference type="ARBA" id="ARBA00022842"/>
    </source>
</evidence>
<keyword evidence="4 12" id="KW-0808">Transferase</keyword>
<dbReference type="HAMAP" id="MF_01987">
    <property type="entry name" value="Ribokinase"/>
    <property type="match status" value="1"/>
</dbReference>
<comment type="catalytic activity">
    <reaction evidence="12">
        <text>D-ribose + ATP = D-ribose 5-phosphate + ADP + H(+)</text>
        <dbReference type="Rhea" id="RHEA:13697"/>
        <dbReference type="ChEBI" id="CHEBI:15378"/>
        <dbReference type="ChEBI" id="CHEBI:30616"/>
        <dbReference type="ChEBI" id="CHEBI:47013"/>
        <dbReference type="ChEBI" id="CHEBI:78346"/>
        <dbReference type="ChEBI" id="CHEBI:456216"/>
        <dbReference type="EC" id="2.7.1.15"/>
    </reaction>
</comment>
<dbReference type="EMBL" id="CP002106">
    <property type="protein sequence ID" value="ADK68512.1"/>
    <property type="molecule type" value="Genomic_DNA"/>
</dbReference>
<comment type="pathway">
    <text evidence="12">Carbohydrate metabolism; D-ribose degradation; D-ribose 5-phosphate from beta-D-ribopyranose: step 2/2.</text>
</comment>
<keyword evidence="10 12" id="KW-0630">Potassium</keyword>
<comment type="function">
    <text evidence="12">Catalyzes the phosphorylation of ribose at O-5 in a reaction requiring ATP and magnesium. The resulting D-ribose-5-phosphate can then be used either for sythesis of nucleotides, histidine, and tryptophan, or as a component of the pentose phosphate pathway.</text>
</comment>
<evidence type="ECO:0000313" key="14">
    <source>
        <dbReference type="EMBL" id="ADK68512.1"/>
    </source>
</evidence>
<dbReference type="Pfam" id="PF00294">
    <property type="entry name" value="PfkB"/>
    <property type="match status" value="1"/>
</dbReference>
<evidence type="ECO:0000256" key="7">
    <source>
        <dbReference type="ARBA" id="ARBA00022777"/>
    </source>
</evidence>
<feature type="binding site" evidence="12">
    <location>
        <position position="255"/>
    </location>
    <ligand>
        <name>substrate</name>
    </ligand>
</feature>
<comment type="similarity">
    <text evidence="12">Belongs to the carbohydrate kinase PfkB family. Ribokinase subfamily.</text>
</comment>
<keyword evidence="8 12" id="KW-0067">ATP-binding</keyword>
<dbReference type="InterPro" id="IPR011877">
    <property type="entry name" value="Ribokinase"/>
</dbReference>
<dbReference type="PANTHER" id="PTHR10584:SF166">
    <property type="entry name" value="RIBOKINASE"/>
    <property type="match status" value="1"/>
</dbReference>
<evidence type="ECO:0000313" key="15">
    <source>
        <dbReference type="Proteomes" id="UP000000333"/>
    </source>
</evidence>
<comment type="subunit">
    <text evidence="12">Homodimer.</text>
</comment>
<evidence type="ECO:0000256" key="11">
    <source>
        <dbReference type="ARBA" id="ARBA00023277"/>
    </source>
</evidence>
<evidence type="ECO:0000256" key="12">
    <source>
        <dbReference type="HAMAP-Rule" id="MF_01987"/>
    </source>
</evidence>
<protein>
    <recommendedName>
        <fullName evidence="3 12">Ribokinase</fullName>
        <shortName evidence="12">RK</shortName>
        <ecNumber evidence="2 12">2.7.1.15</ecNumber>
    </recommendedName>
</protein>
<dbReference type="STRING" id="633147.Olsu_1409"/>
<dbReference type="UniPathway" id="UPA00916">
    <property type="reaction ID" value="UER00889"/>
</dbReference>
<accession>E1QWK9</accession>
<feature type="binding site" evidence="12">
    <location>
        <position position="251"/>
    </location>
    <ligand>
        <name>K(+)</name>
        <dbReference type="ChEBI" id="CHEBI:29103"/>
    </ligand>
</feature>
<evidence type="ECO:0000256" key="3">
    <source>
        <dbReference type="ARBA" id="ARBA00016943"/>
    </source>
</evidence>
<keyword evidence="15" id="KW-1185">Reference proteome</keyword>
<feature type="binding site" evidence="12">
    <location>
        <position position="143"/>
    </location>
    <ligand>
        <name>substrate</name>
    </ligand>
</feature>
<evidence type="ECO:0000256" key="10">
    <source>
        <dbReference type="ARBA" id="ARBA00022958"/>
    </source>
</evidence>
<reference evidence="14 15" key="1">
    <citation type="journal article" date="2010" name="Stand. Genomic Sci.">
        <title>Complete genome sequence of Olsenella uli type strain (VPI D76D-27C).</title>
        <authorList>
            <person name="Goker M."/>
            <person name="Held B."/>
            <person name="Lucas S."/>
            <person name="Nolan M."/>
            <person name="Yasawong M."/>
            <person name="Glavina Del Rio T."/>
            <person name="Tice H."/>
            <person name="Cheng J.F."/>
            <person name="Bruce D."/>
            <person name="Detter J.C."/>
            <person name="Tapia R."/>
            <person name="Han C."/>
            <person name="Goodwin L."/>
            <person name="Pitluck S."/>
            <person name="Liolios K."/>
            <person name="Ivanova N."/>
            <person name="Mavromatis K."/>
            <person name="Mikhailova N."/>
            <person name="Pati A."/>
            <person name="Chen A."/>
            <person name="Palaniappan K."/>
            <person name="Land M."/>
            <person name="Hauser L."/>
            <person name="Chang Y.J."/>
            <person name="Jeffries C.D."/>
            <person name="Rohde M."/>
            <person name="Sikorski J."/>
            <person name="Pukall R."/>
            <person name="Woyke T."/>
            <person name="Bristow J."/>
            <person name="Eisen J.A."/>
            <person name="Markowitz V."/>
            <person name="Hugenholtz P."/>
            <person name="Kyrpides N.C."/>
            <person name="Klenk H.P."/>
            <person name="Lapidus A."/>
        </authorList>
    </citation>
    <scope>NUCLEOTIDE SEQUENCE [LARGE SCALE GENOMIC DNA]</scope>
    <source>
        <strain evidence="15">ATCC 49627 / DSM 7084 / CIP 109912 / JCM 12494 / NCIMB 702895 / VPI D76D-27C</strain>
    </source>
</reference>
<dbReference type="PANTHER" id="PTHR10584">
    <property type="entry name" value="SUGAR KINASE"/>
    <property type="match status" value="1"/>
</dbReference>
<dbReference type="GO" id="GO:0004747">
    <property type="term" value="F:ribokinase activity"/>
    <property type="evidence" value="ECO:0007669"/>
    <property type="project" value="UniProtKB-UniRule"/>
</dbReference>
<dbReference type="EC" id="2.7.1.15" evidence="2 12"/>
<feature type="binding site" evidence="12">
    <location>
        <begin position="254"/>
        <end position="255"/>
    </location>
    <ligand>
        <name>ATP</name>
        <dbReference type="ChEBI" id="CHEBI:30616"/>
    </ligand>
</feature>
<evidence type="ECO:0000256" key="1">
    <source>
        <dbReference type="ARBA" id="ARBA00005380"/>
    </source>
</evidence>
<dbReference type="GO" id="GO:0005524">
    <property type="term" value="F:ATP binding"/>
    <property type="evidence" value="ECO:0007669"/>
    <property type="project" value="UniProtKB-UniRule"/>
</dbReference>
<dbReference type="GO" id="GO:0005737">
    <property type="term" value="C:cytoplasm"/>
    <property type="evidence" value="ECO:0007669"/>
    <property type="project" value="UniProtKB-SubCell"/>
</dbReference>
<dbReference type="InterPro" id="IPR002139">
    <property type="entry name" value="Ribo/fructo_kinase"/>
</dbReference>
<feature type="binding site" evidence="12">
    <location>
        <position position="187"/>
    </location>
    <ligand>
        <name>ATP</name>
        <dbReference type="ChEBI" id="CHEBI:30616"/>
    </ligand>
</feature>
<evidence type="ECO:0000256" key="4">
    <source>
        <dbReference type="ARBA" id="ARBA00022679"/>
    </source>
</evidence>
<feature type="binding site" evidence="12">
    <location>
        <position position="288"/>
    </location>
    <ligand>
        <name>K(+)</name>
        <dbReference type="ChEBI" id="CHEBI:29103"/>
    </ligand>
</feature>
<feature type="binding site" evidence="12">
    <location>
        <position position="285"/>
    </location>
    <ligand>
        <name>K(+)</name>
        <dbReference type="ChEBI" id="CHEBI:29103"/>
    </ligand>
</feature>
<sequence length="312" mass="32987">MSAKDVIVLNSHGVGQYAYCDRMPRWGETLSVRKWHIAEDGGKGSNVTVALGRLGLNVAYVGKVGNDAWGDLGDRWMREAGADTTYLYRDPGVSTGTGLVLIAPDGRNSIIDGDSSGAALTIEEVYAAIDAMAGSKYFVTGFEIPEEVALAGARHACELGMKTVLNPSPLPEGGLSPIGYIDYLFVNEVESEHIAGVSANDPRELAAAVLRVTGAKNVVVTLGSEGSCALTEEGDFIEVDPVHVDNVANTAGAGDGFMAATVAGLVREKPLREAMEWASHYAALVVTIDGTIPAYRPLDEVEAFIEREDVLS</sequence>
<dbReference type="AlphaFoldDB" id="E1QWK9"/>
<feature type="active site" description="Proton acceptor" evidence="12">
    <location>
        <position position="255"/>
    </location>
</feature>
<dbReference type="Proteomes" id="UP000000333">
    <property type="component" value="Chromosome"/>
</dbReference>